<evidence type="ECO:0000313" key="2">
    <source>
        <dbReference type="EMBL" id="VYT46471.1"/>
    </source>
</evidence>
<protein>
    <recommendedName>
        <fullName evidence="1">UGSC-like domain-containing protein</fullName>
    </recommendedName>
</protein>
<name>A0A6N2WXH1_9FIRM</name>
<sequence>MCNSYHVVYPAGIQTTKEKNVAKSLPDLNGKVIGELWNWGFRGDETFPVIEEAIREKYPDVTFVDFRTFGNFHDPSMEAQKMKELPELLKRYGCDAVIVGNGC</sequence>
<dbReference type="EMBL" id="CACRTF010000017">
    <property type="protein sequence ID" value="VYT46471.1"/>
    <property type="molecule type" value="Genomic_DNA"/>
</dbReference>
<organism evidence="2">
    <name type="scientific">Enterocloster bolteae</name>
    <dbReference type="NCBI Taxonomy" id="208479"/>
    <lineage>
        <taxon>Bacteria</taxon>
        <taxon>Bacillati</taxon>
        <taxon>Bacillota</taxon>
        <taxon>Clostridia</taxon>
        <taxon>Lachnospirales</taxon>
        <taxon>Lachnospiraceae</taxon>
        <taxon>Enterocloster</taxon>
    </lineage>
</organism>
<dbReference type="RefSeq" id="WP_024726163.1">
    <property type="nucleotide sequence ID" value="NZ_CP094684.1"/>
</dbReference>
<accession>A0A6N2WXH1</accession>
<proteinExistence type="predicted"/>
<feature type="domain" description="UGSC-like" evidence="1">
    <location>
        <begin position="7"/>
        <end position="102"/>
    </location>
</feature>
<reference evidence="2" key="1">
    <citation type="submission" date="2019-11" db="EMBL/GenBank/DDBJ databases">
        <authorList>
            <person name="Feng L."/>
        </authorList>
    </citation>
    <scope>NUCLEOTIDE SEQUENCE</scope>
    <source>
        <strain evidence="2">CbolteaeLFYP116</strain>
    </source>
</reference>
<dbReference type="AlphaFoldDB" id="A0A6N2WXH1"/>
<evidence type="ECO:0000259" key="1">
    <source>
        <dbReference type="Pfam" id="PF24696"/>
    </source>
</evidence>
<dbReference type="Pfam" id="PF24696">
    <property type="entry name" value="UGSC"/>
    <property type="match status" value="1"/>
</dbReference>
<gene>
    <name evidence="2" type="ORF">CBLFYP116_04103</name>
</gene>
<dbReference type="InterPro" id="IPR057767">
    <property type="entry name" value="UGSC-like_dom"/>
</dbReference>